<feature type="domain" description="WDR11 first beta-propeller" evidence="4">
    <location>
        <begin position="16"/>
        <end position="178"/>
    </location>
</feature>
<dbReference type="Pfam" id="PF23751">
    <property type="entry name" value="Beta-prop_WDR11_1st"/>
    <property type="match status" value="2"/>
</dbReference>
<protein>
    <submittedName>
        <fullName evidence="8">WD repeat-containing protein 11-like</fullName>
    </submittedName>
</protein>
<dbReference type="InterPro" id="IPR039694">
    <property type="entry name" value="WDR11"/>
</dbReference>
<dbReference type="InterPro" id="IPR057854">
    <property type="entry name" value="TPR_WDR11"/>
</dbReference>
<dbReference type="InterPro" id="IPR015943">
    <property type="entry name" value="WD40/YVTN_repeat-like_dom_sf"/>
</dbReference>
<dbReference type="Proteomes" id="UP000695022">
    <property type="component" value="Unplaced"/>
</dbReference>
<sequence>MKLLCPRVITGSLNSLNKGAVDWGFQGLLAYGSENVVVVVEPKIVQVIQALEKHRSPVVKVKWARENYCHDIASPYTLRLASADTSGHILVWDVAAATTRASFSDGGRPIQDMEWLSQQDTSHDLLAVLHPPYSLVLWNADTGTKIWKKTYTEPLLSVSFDPFDAANVAFLGQDCILLVEDFSCHKVPSSNGRKFYISNSNAGVSGSASTGSLGSHGNGSAGGTSALVSAAERRAGARQMIRNKVKMLVMQEGKHSKIEDAGAVMLTDCLQLAYHPAWRHCLLLVYPREVLLVDLHVKQTVGIIPMERTGSPFVQVFPCRQRDVLVCLHENGAITVRVRKIFASPAPTPNEPGSPYMQIGESNVDVVYELRCQSDPMRLSKQSRVFSVSACPISENKFALLLGDGRLLLWELKTVEHAFAPHVYNQLPMSPLHTPGHRGPVDSATYPADWTFPYKCNVAGPQATIADMIAPSNNTAVEGSTGSRHDVCFKFLLVGMLSGAASPVTVLRMCPPLTTKNWNVYKPLLAAGTMCGSVQVFNLSTGTLWKEFSIHTCAIRGIEWVSLTGFLSYAYPTPGGNSGLIKNELLLVDINTGRTRLLRGDKGVDESPMELVRVSYLKQYVCVVFKDNPMELWDLRSFTLLRQMPRSFPVITALEWSPSASVKNLKRRHESQESADSVGREQTTEQGSPASAMDAANRQEGKPPGAAKEHFVFTDNDGQLYHFVVEGSMVKEGSKIPADASMGSITCIAWKGDMMVLADVDGNLSIWDLKNRISRAIPTDRGWIKKVRFAPGRGNMKLVILYNDGVDVWDAKDVELVSSIKTPKDLPKLHDIEWAASDRPMLSSEDGCIRVLDLLMRSSCSPIQHHDTVEPIFSPYLLPGRASLSLQYHLQHQPWRDEYSLTMTDLVDTAEEFTQRLVNEQVDVLDRDVRSYLPSCRFGVAERCLTVGRLFGDESEIYFWTVALYYLRAEKARPMSKSDSFAKRQQGHGDVFVPRGGTTVHEVQDLVELDNKQRSEAEETDKLWEALRGPALDRCWDILTDGATFQKNNHEQLALHESKRTSYELTQQCVEEMVLLGQGDRAVHMLLETDADSEAYYADCLRACLVATIRSSGASQSTIKLVATNLIANGKLSEGIQLLCLIDKGMDACRYLQSYGKWNMAAWLAKSTLDYSECLEVFKRWVEHLCIPTVNLKSKAVLILLSLGQFNKVIEMLYSMRQFRRAALFIEACLEFEVLNISSDNDALIEAVYLEYGRYLSNLGNKTAAVHYCGKAGDKGQQLRKELDILFEQ</sequence>
<dbReference type="InterPro" id="IPR057853">
    <property type="entry name" value="Beta-prop_WDR11_2nd"/>
</dbReference>
<evidence type="ECO:0000256" key="3">
    <source>
        <dbReference type="SAM" id="MobiDB-lite"/>
    </source>
</evidence>
<reference evidence="8" key="1">
    <citation type="submission" date="2025-08" db="UniProtKB">
        <authorList>
            <consortium name="RefSeq"/>
        </authorList>
    </citation>
    <scope>IDENTIFICATION</scope>
</reference>
<dbReference type="PROSITE" id="PS00678">
    <property type="entry name" value="WD_REPEATS_1"/>
    <property type="match status" value="1"/>
</dbReference>
<evidence type="ECO:0000256" key="1">
    <source>
        <dbReference type="ARBA" id="ARBA00022574"/>
    </source>
</evidence>
<feature type="domain" description="WDR11 first beta-propeller" evidence="4">
    <location>
        <begin position="253"/>
        <end position="340"/>
    </location>
</feature>
<dbReference type="Pfam" id="PF23753">
    <property type="entry name" value="TPR_WDR11"/>
    <property type="match status" value="1"/>
</dbReference>
<evidence type="ECO:0000259" key="5">
    <source>
        <dbReference type="Pfam" id="PF23752"/>
    </source>
</evidence>
<feature type="region of interest" description="Disordered" evidence="3">
    <location>
        <begin position="662"/>
        <end position="709"/>
    </location>
</feature>
<dbReference type="InterPro" id="IPR036322">
    <property type="entry name" value="WD40_repeat_dom_sf"/>
</dbReference>
<keyword evidence="2" id="KW-0677">Repeat</keyword>
<dbReference type="Pfam" id="PF23752">
    <property type="entry name" value="Beta-prop_WDR11_2nd"/>
    <property type="match status" value="1"/>
</dbReference>
<evidence type="ECO:0000259" key="4">
    <source>
        <dbReference type="Pfam" id="PF23751"/>
    </source>
</evidence>
<dbReference type="SUPFAM" id="SSF101898">
    <property type="entry name" value="NHL repeat"/>
    <property type="match status" value="1"/>
</dbReference>
<feature type="domain" description="WDR11 TPR" evidence="6">
    <location>
        <begin position="926"/>
        <end position="1241"/>
    </location>
</feature>
<feature type="domain" description="WDR11 second beta-propeller" evidence="5">
    <location>
        <begin position="517"/>
        <end position="793"/>
    </location>
</feature>
<evidence type="ECO:0000256" key="2">
    <source>
        <dbReference type="ARBA" id="ARBA00022737"/>
    </source>
</evidence>
<gene>
    <name evidence="8" type="primary">LOC106815121</name>
</gene>
<dbReference type="InterPro" id="IPR057852">
    <property type="entry name" value="Beta-prop_WDR11_1st"/>
</dbReference>
<proteinExistence type="predicted"/>
<organism evidence="7 8">
    <name type="scientific">Priapulus caudatus</name>
    <name type="common">Priapulid worm</name>
    <dbReference type="NCBI Taxonomy" id="37621"/>
    <lineage>
        <taxon>Eukaryota</taxon>
        <taxon>Metazoa</taxon>
        <taxon>Ecdysozoa</taxon>
        <taxon>Scalidophora</taxon>
        <taxon>Priapulida</taxon>
        <taxon>Priapulimorpha</taxon>
        <taxon>Priapulimorphida</taxon>
        <taxon>Priapulidae</taxon>
        <taxon>Priapulus</taxon>
    </lineage>
</organism>
<dbReference type="SUPFAM" id="SSF50978">
    <property type="entry name" value="WD40 repeat-like"/>
    <property type="match status" value="1"/>
</dbReference>
<evidence type="ECO:0000313" key="7">
    <source>
        <dbReference type="Proteomes" id="UP000695022"/>
    </source>
</evidence>
<dbReference type="Gene3D" id="2.130.10.10">
    <property type="entry name" value="YVTN repeat-like/Quinoprotein amine dehydrogenase"/>
    <property type="match status" value="3"/>
</dbReference>
<dbReference type="PANTHER" id="PTHR14593:SF5">
    <property type="entry name" value="WD REPEAT-CONTAINING PROTEIN 11"/>
    <property type="match status" value="1"/>
</dbReference>
<name>A0ABM1ES66_PRICU</name>
<dbReference type="RefSeq" id="XP_014675037.1">
    <property type="nucleotide sequence ID" value="XM_014819551.1"/>
</dbReference>
<dbReference type="InterPro" id="IPR001680">
    <property type="entry name" value="WD40_rpt"/>
</dbReference>
<dbReference type="SMART" id="SM00320">
    <property type="entry name" value="WD40"/>
    <property type="match status" value="6"/>
</dbReference>
<keyword evidence="7" id="KW-1185">Reference proteome</keyword>
<feature type="compositionally biased region" description="Basic and acidic residues" evidence="3">
    <location>
        <begin position="697"/>
        <end position="709"/>
    </location>
</feature>
<evidence type="ECO:0000259" key="6">
    <source>
        <dbReference type="Pfam" id="PF23753"/>
    </source>
</evidence>
<dbReference type="InterPro" id="IPR019775">
    <property type="entry name" value="WD40_repeat_CS"/>
</dbReference>
<accession>A0ABM1ES66</accession>
<keyword evidence="1" id="KW-0853">WD repeat</keyword>
<evidence type="ECO:0000313" key="8">
    <source>
        <dbReference type="RefSeq" id="XP_014675037.1"/>
    </source>
</evidence>
<dbReference type="PANTHER" id="PTHR14593">
    <property type="entry name" value="WD REPEAT-CONTAINING PROTEIN 11"/>
    <property type="match status" value="1"/>
</dbReference>
<dbReference type="GeneID" id="106815121"/>